<dbReference type="InterPro" id="IPR036938">
    <property type="entry name" value="PAP2/HPO_sf"/>
</dbReference>
<reference evidence="9" key="1">
    <citation type="submission" date="2016-10" db="EMBL/GenBank/DDBJ databases">
        <authorList>
            <person name="Varghese N."/>
            <person name="Submissions S."/>
        </authorList>
    </citation>
    <scope>NUCLEOTIDE SEQUENCE [LARGE SCALE GENOMIC DNA]</scope>
    <source>
        <strain evidence="9">Gh-105</strain>
    </source>
</reference>
<keyword evidence="6" id="KW-0472">Membrane</keyword>
<dbReference type="AlphaFoldDB" id="A0A1I2XAF3"/>
<evidence type="ECO:0000256" key="5">
    <source>
        <dbReference type="ARBA" id="ARBA00022989"/>
    </source>
</evidence>
<evidence type="ECO:0000256" key="1">
    <source>
        <dbReference type="ARBA" id="ARBA00004651"/>
    </source>
</evidence>
<evidence type="ECO:0000256" key="2">
    <source>
        <dbReference type="ARBA" id="ARBA00022475"/>
    </source>
</evidence>
<name>A0A1I2XAF3_9HYPH</name>
<keyword evidence="4" id="KW-0378">Hydrolase</keyword>
<evidence type="ECO:0000256" key="3">
    <source>
        <dbReference type="ARBA" id="ARBA00022692"/>
    </source>
</evidence>
<protein>
    <submittedName>
        <fullName evidence="8">PAP2 superfamily protein</fullName>
    </submittedName>
</protein>
<sequence length="204" mass="20948">MLAPSPNPNLIAESGHLPGEAADIALGIGLARHKDTPAVRVVGALSEVGAWEMLVAASAATLAVGAVRRDARTIALGRHMLGAGLLASLIKTTVKRFVHRSRPNVVMETGRYERGWFGPNDGPRQSFPSGHAAVSVAVARAVGRACPDYKVAAGVGAGLIVAAQVLRGAHYPSDVVAGTVIGLAAEAAVNRLSGPEGHRHETTP</sequence>
<evidence type="ECO:0000256" key="6">
    <source>
        <dbReference type="ARBA" id="ARBA00023136"/>
    </source>
</evidence>
<accession>A0A1I2XAF3</accession>
<dbReference type="Pfam" id="PF01569">
    <property type="entry name" value="PAP2"/>
    <property type="match status" value="1"/>
</dbReference>
<dbReference type="GO" id="GO:0016787">
    <property type="term" value="F:hydrolase activity"/>
    <property type="evidence" value="ECO:0007669"/>
    <property type="project" value="UniProtKB-KW"/>
</dbReference>
<dbReference type="SUPFAM" id="SSF48317">
    <property type="entry name" value="Acid phosphatase/Vanadium-dependent haloperoxidase"/>
    <property type="match status" value="1"/>
</dbReference>
<dbReference type="Gene3D" id="1.20.144.10">
    <property type="entry name" value="Phosphatidic acid phosphatase type 2/haloperoxidase"/>
    <property type="match status" value="1"/>
</dbReference>
<keyword evidence="3" id="KW-0812">Transmembrane</keyword>
<organism evidence="8 9">
    <name type="scientific">Methylobacterium gossipiicola</name>
    <dbReference type="NCBI Taxonomy" id="582675"/>
    <lineage>
        <taxon>Bacteria</taxon>
        <taxon>Pseudomonadati</taxon>
        <taxon>Pseudomonadota</taxon>
        <taxon>Alphaproteobacteria</taxon>
        <taxon>Hyphomicrobiales</taxon>
        <taxon>Methylobacteriaceae</taxon>
        <taxon>Methylobacterium</taxon>
    </lineage>
</organism>
<keyword evidence="5" id="KW-1133">Transmembrane helix</keyword>
<dbReference type="GO" id="GO:0005886">
    <property type="term" value="C:plasma membrane"/>
    <property type="evidence" value="ECO:0007669"/>
    <property type="project" value="UniProtKB-SubCell"/>
</dbReference>
<evidence type="ECO:0000259" key="7">
    <source>
        <dbReference type="SMART" id="SM00014"/>
    </source>
</evidence>
<keyword evidence="2" id="KW-1003">Cell membrane</keyword>
<gene>
    <name evidence="8" type="ORF">SAMN05192565_1365</name>
</gene>
<dbReference type="PANTHER" id="PTHR14969:SF62">
    <property type="entry name" value="DECAPRENYLPHOSPHORYL-5-PHOSPHORIBOSE PHOSPHATASE RV3807C-RELATED"/>
    <property type="match status" value="1"/>
</dbReference>
<dbReference type="OrthoDB" id="8004717at2"/>
<dbReference type="InterPro" id="IPR000326">
    <property type="entry name" value="PAP2/HPO"/>
</dbReference>
<evidence type="ECO:0000313" key="8">
    <source>
        <dbReference type="EMBL" id="SFH10510.1"/>
    </source>
</evidence>
<evidence type="ECO:0000256" key="4">
    <source>
        <dbReference type="ARBA" id="ARBA00022801"/>
    </source>
</evidence>
<comment type="subcellular location">
    <subcellularLocation>
        <location evidence="1">Cell membrane</location>
        <topology evidence="1">Multi-pass membrane protein</topology>
    </subcellularLocation>
</comment>
<dbReference type="EMBL" id="FOPM01000036">
    <property type="protein sequence ID" value="SFH10510.1"/>
    <property type="molecule type" value="Genomic_DNA"/>
</dbReference>
<feature type="domain" description="Phosphatidic acid phosphatase type 2/haloperoxidase" evidence="7">
    <location>
        <begin position="76"/>
        <end position="190"/>
    </location>
</feature>
<proteinExistence type="predicted"/>
<dbReference type="STRING" id="582675.SAMN05192565_1365"/>
<dbReference type="PANTHER" id="PTHR14969">
    <property type="entry name" value="SPHINGOSINE-1-PHOSPHATE PHOSPHOHYDROLASE"/>
    <property type="match status" value="1"/>
</dbReference>
<dbReference type="Proteomes" id="UP000199229">
    <property type="component" value="Unassembled WGS sequence"/>
</dbReference>
<keyword evidence="9" id="KW-1185">Reference proteome</keyword>
<dbReference type="SMART" id="SM00014">
    <property type="entry name" value="acidPPc"/>
    <property type="match status" value="1"/>
</dbReference>
<dbReference type="RefSeq" id="WP_091975178.1">
    <property type="nucleotide sequence ID" value="NZ_FOPM01000036.1"/>
</dbReference>
<evidence type="ECO:0000313" key="9">
    <source>
        <dbReference type="Proteomes" id="UP000199229"/>
    </source>
</evidence>